<comment type="similarity">
    <text evidence="1">Belongs to the universal stress protein A family.</text>
</comment>
<accession>A0A1E3SV79</accession>
<name>A0A1E3SV79_9MYCO</name>
<dbReference type="Proteomes" id="UP000094224">
    <property type="component" value="Unassembled WGS sequence"/>
</dbReference>
<evidence type="ECO:0000313" key="4">
    <source>
        <dbReference type="Proteomes" id="UP000094224"/>
    </source>
</evidence>
<keyword evidence="4" id="KW-1185">Reference proteome</keyword>
<comment type="caution">
    <text evidence="3">The sequence shown here is derived from an EMBL/GenBank/DDBJ whole genome shotgun (WGS) entry which is preliminary data.</text>
</comment>
<evidence type="ECO:0000313" key="3">
    <source>
        <dbReference type="EMBL" id="ODR06060.1"/>
    </source>
</evidence>
<dbReference type="Pfam" id="PF00582">
    <property type="entry name" value="Usp"/>
    <property type="match status" value="1"/>
</dbReference>
<dbReference type="STRING" id="243061.AWC25_11345"/>
<sequence length="282" mass="30568">MIEVNVPAHPRGVVVVVNGSLSSPAAVEWAAREASLREVTLTLVAIRKPGMRRDLVWPALVAAADAIETRCTSSIELEIVDGLVIWALLGLSDYADLLILGAGYQRHAADNLMRSAPARLVQHARCPVLVIHDVDRWHPNLPVLVPVESCPSCEVAVDVGFQEASRRGVDLVTVYSPNRAIQRERFPVAGGVLAPIGELADEYLQPHRGRYPDVTVRSVQSYACSDVPLREVSRATQLIVICDRAAQGFSGLRLGPLTCTVLGSVRAPVLVARRAHVHTRQA</sequence>
<dbReference type="AlphaFoldDB" id="A0A1E3SV79"/>
<protein>
    <recommendedName>
        <fullName evidence="2">UspA domain-containing protein</fullName>
    </recommendedName>
</protein>
<evidence type="ECO:0000256" key="1">
    <source>
        <dbReference type="ARBA" id="ARBA00008791"/>
    </source>
</evidence>
<organism evidence="3 4">
    <name type="scientific">Mycobacterium sherrisii</name>
    <dbReference type="NCBI Taxonomy" id="243061"/>
    <lineage>
        <taxon>Bacteria</taxon>
        <taxon>Bacillati</taxon>
        <taxon>Actinomycetota</taxon>
        <taxon>Actinomycetes</taxon>
        <taxon>Mycobacteriales</taxon>
        <taxon>Mycobacteriaceae</taxon>
        <taxon>Mycobacterium</taxon>
        <taxon>Mycobacterium simiae complex</taxon>
    </lineage>
</organism>
<dbReference type="InterPro" id="IPR006016">
    <property type="entry name" value="UspA"/>
</dbReference>
<feature type="domain" description="UspA" evidence="2">
    <location>
        <begin position="142"/>
        <end position="273"/>
    </location>
</feature>
<dbReference type="InterPro" id="IPR006015">
    <property type="entry name" value="Universal_stress_UspA"/>
</dbReference>
<dbReference type="EMBL" id="MIHC01000019">
    <property type="protein sequence ID" value="ODR06060.1"/>
    <property type="molecule type" value="Genomic_DNA"/>
</dbReference>
<dbReference type="PRINTS" id="PR01438">
    <property type="entry name" value="UNVRSLSTRESS"/>
</dbReference>
<proteinExistence type="inferred from homology"/>
<dbReference type="InterPro" id="IPR014729">
    <property type="entry name" value="Rossmann-like_a/b/a_fold"/>
</dbReference>
<dbReference type="Gene3D" id="3.40.50.620">
    <property type="entry name" value="HUPs"/>
    <property type="match status" value="2"/>
</dbReference>
<dbReference type="SUPFAM" id="SSF52402">
    <property type="entry name" value="Adenine nucleotide alpha hydrolases-like"/>
    <property type="match status" value="2"/>
</dbReference>
<gene>
    <name evidence="3" type="ORF">BHQ21_12540</name>
</gene>
<reference evidence="4" key="1">
    <citation type="submission" date="2016-09" db="EMBL/GenBank/DDBJ databases">
        <authorList>
            <person name="Greninger A.L."/>
            <person name="Jerome K.R."/>
            <person name="Mcnair B."/>
            <person name="Wallis C."/>
            <person name="Fang F."/>
        </authorList>
    </citation>
    <scope>NUCLEOTIDE SEQUENCE [LARGE SCALE GENOMIC DNA]</scope>
    <source>
        <strain evidence="4">BC1_M4</strain>
    </source>
</reference>
<evidence type="ECO:0000259" key="2">
    <source>
        <dbReference type="Pfam" id="PF00582"/>
    </source>
</evidence>